<reference evidence="2 3" key="1">
    <citation type="submission" date="2024-05" db="EMBL/GenBank/DDBJ databases">
        <title>Culex pipiens pipiens assembly and annotation.</title>
        <authorList>
            <person name="Alout H."/>
            <person name="Durand T."/>
        </authorList>
    </citation>
    <scope>NUCLEOTIDE SEQUENCE [LARGE SCALE GENOMIC DNA]</scope>
    <source>
        <strain evidence="2">HA-2024</strain>
        <tissue evidence="2">Whole body</tissue>
    </source>
</reference>
<organism evidence="2 3">
    <name type="scientific">Culex pipiens pipiens</name>
    <name type="common">Northern house mosquito</name>
    <dbReference type="NCBI Taxonomy" id="38569"/>
    <lineage>
        <taxon>Eukaryota</taxon>
        <taxon>Metazoa</taxon>
        <taxon>Ecdysozoa</taxon>
        <taxon>Arthropoda</taxon>
        <taxon>Hexapoda</taxon>
        <taxon>Insecta</taxon>
        <taxon>Pterygota</taxon>
        <taxon>Neoptera</taxon>
        <taxon>Endopterygota</taxon>
        <taxon>Diptera</taxon>
        <taxon>Nematocera</taxon>
        <taxon>Culicoidea</taxon>
        <taxon>Culicidae</taxon>
        <taxon>Culicinae</taxon>
        <taxon>Culicini</taxon>
        <taxon>Culex</taxon>
        <taxon>Culex</taxon>
    </lineage>
</organism>
<dbReference type="InterPro" id="IPR039911">
    <property type="entry name" value="JIP3/JIP4"/>
</dbReference>
<dbReference type="Gene3D" id="1.20.5.1000">
    <property type="entry name" value="arf6 gtpase in complex with a specific effector, jip4"/>
    <property type="match status" value="1"/>
</dbReference>
<evidence type="ECO:0000313" key="2">
    <source>
        <dbReference type="EMBL" id="KAL1373686.1"/>
    </source>
</evidence>
<dbReference type="Proteomes" id="UP001562425">
    <property type="component" value="Unassembled WGS sequence"/>
</dbReference>
<sequence length="32" mass="3613">MGKEVENLIMENNELLATKNALNIVKDDLIVK</sequence>
<dbReference type="Pfam" id="PF16471">
    <property type="entry name" value="JIP_LZII"/>
    <property type="match status" value="1"/>
</dbReference>
<comment type="caution">
    <text evidence="2">The sequence shown here is derived from an EMBL/GenBank/DDBJ whole genome shotgun (WGS) entry which is preliminary data.</text>
</comment>
<accession>A0ABD1CBD0</accession>
<gene>
    <name evidence="2" type="ORF">pipiens_000806</name>
</gene>
<feature type="domain" description="JNK-interacting protein leucine zipper II" evidence="1">
    <location>
        <begin position="1"/>
        <end position="32"/>
    </location>
</feature>
<feature type="non-terminal residue" evidence="2">
    <location>
        <position position="32"/>
    </location>
</feature>
<dbReference type="EMBL" id="JBEHCU010014077">
    <property type="protein sequence ID" value="KAL1373686.1"/>
    <property type="molecule type" value="Genomic_DNA"/>
</dbReference>
<proteinExistence type="predicted"/>
<evidence type="ECO:0000259" key="1">
    <source>
        <dbReference type="Pfam" id="PF16471"/>
    </source>
</evidence>
<dbReference type="PANTHER" id="PTHR13886">
    <property type="entry name" value="JNK/SAPK-ASSOCIATED PROTEIN"/>
    <property type="match status" value="1"/>
</dbReference>
<dbReference type="AlphaFoldDB" id="A0ABD1CBD0"/>
<dbReference type="InterPro" id="IPR032486">
    <property type="entry name" value="JIP_LZII"/>
</dbReference>
<keyword evidence="3" id="KW-1185">Reference proteome</keyword>
<dbReference type="PANTHER" id="PTHR13886:SF4">
    <property type="entry name" value="JNK-INTERACTING PROTEIN 3"/>
    <property type="match status" value="1"/>
</dbReference>
<name>A0ABD1CBD0_CULPP</name>
<evidence type="ECO:0000313" key="3">
    <source>
        <dbReference type="Proteomes" id="UP001562425"/>
    </source>
</evidence>
<protein>
    <recommendedName>
        <fullName evidence="1">JNK-interacting protein leucine zipper II domain-containing protein</fullName>
    </recommendedName>
</protein>